<dbReference type="InterPro" id="IPR027477">
    <property type="entry name" value="Succ_DH/fumarate_Rdtase_cat_sf"/>
</dbReference>
<reference evidence="7" key="1">
    <citation type="submission" date="2018-05" db="EMBL/GenBank/DDBJ databases">
        <authorList>
            <person name="Lanie J.A."/>
            <person name="Ng W.-L."/>
            <person name="Kazmierczak K.M."/>
            <person name="Andrzejewski T.M."/>
            <person name="Davidsen T.M."/>
            <person name="Wayne K.J."/>
            <person name="Tettelin H."/>
            <person name="Glass J.I."/>
            <person name="Rusch D."/>
            <person name="Podicherti R."/>
            <person name="Tsui H.-C.T."/>
            <person name="Winkler M.E."/>
        </authorList>
    </citation>
    <scope>NUCLEOTIDE SEQUENCE</scope>
</reference>
<evidence type="ECO:0000256" key="1">
    <source>
        <dbReference type="ARBA" id="ARBA00001974"/>
    </source>
</evidence>
<dbReference type="SUPFAM" id="SSF56425">
    <property type="entry name" value="Succinate dehydrogenase/fumarate reductase flavoprotein, catalytic domain"/>
    <property type="match status" value="1"/>
</dbReference>
<keyword evidence="4" id="KW-0560">Oxidoreductase</keyword>
<gene>
    <name evidence="7" type="ORF">METZ01_LOCUS185648</name>
</gene>
<organism evidence="7">
    <name type="scientific">marine metagenome</name>
    <dbReference type="NCBI Taxonomy" id="408172"/>
    <lineage>
        <taxon>unclassified sequences</taxon>
        <taxon>metagenomes</taxon>
        <taxon>ecological metagenomes</taxon>
    </lineage>
</organism>
<comment type="cofactor">
    <cofactor evidence="1">
        <name>FAD</name>
        <dbReference type="ChEBI" id="CHEBI:57692"/>
    </cofactor>
</comment>
<evidence type="ECO:0000256" key="3">
    <source>
        <dbReference type="ARBA" id="ARBA00022827"/>
    </source>
</evidence>
<dbReference type="InterPro" id="IPR015939">
    <property type="entry name" value="Fum_Rdtase/Succ_DH_flav-like_C"/>
</dbReference>
<evidence type="ECO:0008006" key="8">
    <source>
        <dbReference type="Google" id="ProtNLM"/>
    </source>
</evidence>
<dbReference type="EMBL" id="UINC01037385">
    <property type="protein sequence ID" value="SVB32794.1"/>
    <property type="molecule type" value="Genomic_DNA"/>
</dbReference>
<proteinExistence type="predicted"/>
<dbReference type="AlphaFoldDB" id="A0A382D425"/>
<dbReference type="FunFam" id="3.90.700.10:FF:000005">
    <property type="entry name" value="Succinate dehydrogenase flavoprotein subunit"/>
    <property type="match status" value="1"/>
</dbReference>
<sequence>RWLDGDREARRPPELLTRDVVARAIKKEVEAGRGSPNGGAFLDIASRRPAEFIKKKLPSMYHQFKELAEIDITEEPMEVGPTLHYFMGGIRVNSDSQQTNVPGLFACGECAGGMHGANRLGGNSLSDLLVFGKLAGDGAANYINSLTGQLKCSNEEVGKIIKGATNILNREEGKNPFLVHEELQSIMQTFVSIVRTGEELKAGLNKLQELKADIKEVSAHASAQYNPGWNEALDLKNLIVTAEAVTRAALIRQESRGAHTRLDFAGEQEEGLEYNIVIKRTDSGMSAEKVKREDPPKELADIGFASLAKLEENSVGA</sequence>
<dbReference type="Gene3D" id="1.20.58.100">
    <property type="entry name" value="Fumarate reductase/succinate dehydrogenase flavoprotein-like, C-terminal domain"/>
    <property type="match status" value="1"/>
</dbReference>
<dbReference type="PANTHER" id="PTHR11632">
    <property type="entry name" value="SUCCINATE DEHYDROGENASE 2 FLAVOPROTEIN SUBUNIT"/>
    <property type="match status" value="1"/>
</dbReference>
<dbReference type="InterPro" id="IPR036188">
    <property type="entry name" value="FAD/NAD-bd_sf"/>
</dbReference>
<accession>A0A382D425</accession>
<dbReference type="Gene3D" id="3.50.50.60">
    <property type="entry name" value="FAD/NAD(P)-binding domain"/>
    <property type="match status" value="1"/>
</dbReference>
<dbReference type="Pfam" id="PF02910">
    <property type="entry name" value="Succ_DH_flav_C"/>
    <property type="match status" value="1"/>
</dbReference>
<keyword evidence="3" id="KW-0274">FAD</keyword>
<keyword evidence="2" id="KW-0285">Flavoprotein</keyword>
<dbReference type="InterPro" id="IPR037099">
    <property type="entry name" value="Fum_R/Succ_DH_flav-like_C_sf"/>
</dbReference>
<name>A0A382D425_9ZZZZ</name>
<evidence type="ECO:0000313" key="7">
    <source>
        <dbReference type="EMBL" id="SVB32794.1"/>
    </source>
</evidence>
<dbReference type="GO" id="GO:0016491">
    <property type="term" value="F:oxidoreductase activity"/>
    <property type="evidence" value="ECO:0007669"/>
    <property type="project" value="UniProtKB-KW"/>
</dbReference>
<dbReference type="SUPFAM" id="SSF51905">
    <property type="entry name" value="FAD/NAD(P)-binding domain"/>
    <property type="match status" value="1"/>
</dbReference>
<dbReference type="InterPro" id="IPR030664">
    <property type="entry name" value="SdhA/FrdA/AprA"/>
</dbReference>
<feature type="domain" description="FAD-dependent oxidoreductase 2 FAD-binding" evidence="5">
    <location>
        <begin position="8"/>
        <end position="125"/>
    </location>
</feature>
<evidence type="ECO:0000256" key="2">
    <source>
        <dbReference type="ARBA" id="ARBA00022630"/>
    </source>
</evidence>
<evidence type="ECO:0000259" key="6">
    <source>
        <dbReference type="Pfam" id="PF02910"/>
    </source>
</evidence>
<dbReference type="Gene3D" id="3.90.700.10">
    <property type="entry name" value="Succinate dehydrogenase/fumarate reductase flavoprotein, catalytic domain"/>
    <property type="match status" value="1"/>
</dbReference>
<evidence type="ECO:0000256" key="4">
    <source>
        <dbReference type="ARBA" id="ARBA00023002"/>
    </source>
</evidence>
<evidence type="ECO:0000259" key="5">
    <source>
        <dbReference type="Pfam" id="PF00890"/>
    </source>
</evidence>
<dbReference type="SUPFAM" id="SSF46977">
    <property type="entry name" value="Succinate dehydrogenase/fumarate reductase flavoprotein C-terminal domain"/>
    <property type="match status" value="1"/>
</dbReference>
<dbReference type="InterPro" id="IPR003953">
    <property type="entry name" value="FAD-dep_OxRdtase_2_FAD-bd"/>
</dbReference>
<dbReference type="Pfam" id="PF00890">
    <property type="entry name" value="FAD_binding_2"/>
    <property type="match status" value="1"/>
</dbReference>
<feature type="domain" description="Fumarate reductase/succinate dehydrogenase flavoprotein-like C-terminal" evidence="6">
    <location>
        <begin position="180"/>
        <end position="278"/>
    </location>
</feature>
<feature type="non-terminal residue" evidence="7">
    <location>
        <position position="1"/>
    </location>
</feature>
<dbReference type="PANTHER" id="PTHR11632:SF51">
    <property type="entry name" value="SUCCINATE DEHYDROGENASE [UBIQUINONE] FLAVOPROTEIN SUBUNIT, MITOCHONDRIAL"/>
    <property type="match status" value="1"/>
</dbReference>
<protein>
    <recommendedName>
        <fullName evidence="8">FAD-dependent oxidoreductase 2 FAD binding domain-containing protein</fullName>
    </recommendedName>
</protein>